<evidence type="ECO:0000313" key="3">
    <source>
        <dbReference type="Proteomes" id="UP001266305"/>
    </source>
</evidence>
<organism evidence="2 3">
    <name type="scientific">Saguinus oedipus</name>
    <name type="common">Cotton-top tamarin</name>
    <name type="synonym">Oedipomidas oedipus</name>
    <dbReference type="NCBI Taxonomy" id="9490"/>
    <lineage>
        <taxon>Eukaryota</taxon>
        <taxon>Metazoa</taxon>
        <taxon>Chordata</taxon>
        <taxon>Craniata</taxon>
        <taxon>Vertebrata</taxon>
        <taxon>Euteleostomi</taxon>
        <taxon>Mammalia</taxon>
        <taxon>Eutheria</taxon>
        <taxon>Euarchontoglires</taxon>
        <taxon>Primates</taxon>
        <taxon>Haplorrhini</taxon>
        <taxon>Platyrrhini</taxon>
        <taxon>Cebidae</taxon>
        <taxon>Callitrichinae</taxon>
        <taxon>Saguinus</taxon>
    </lineage>
</organism>
<evidence type="ECO:0000256" key="1">
    <source>
        <dbReference type="SAM" id="MobiDB-lite"/>
    </source>
</evidence>
<dbReference type="EMBL" id="JASSZA010000004">
    <property type="protein sequence ID" value="KAK2112853.1"/>
    <property type="molecule type" value="Genomic_DNA"/>
</dbReference>
<keyword evidence="3" id="KW-1185">Reference proteome</keyword>
<accession>A0ABQ9VWC2</accession>
<feature type="compositionally biased region" description="Basic and acidic residues" evidence="1">
    <location>
        <begin position="70"/>
        <end position="79"/>
    </location>
</feature>
<gene>
    <name evidence="2" type="ORF">P7K49_007119</name>
</gene>
<sequence>MGNGMAWRHGERGVKSPCSSRPAEIVDEEEDGEKANKDAEQNEGFSGMNGDLEEKGGGEATDAPQQVEEILDHSEERAGPARVNGVTDEENGEELDQVNTELQLALDKERTSQGDGSGQDEPVLLRLILELDTHRSWHSSMGQYDPVAARLKLSLTA</sequence>
<name>A0ABQ9VWC2_SAGOE</name>
<reference evidence="2 3" key="1">
    <citation type="submission" date="2023-05" db="EMBL/GenBank/DDBJ databases">
        <title>B98-5 Cell Line De Novo Hybrid Assembly: An Optical Mapping Approach.</title>
        <authorList>
            <person name="Kananen K."/>
            <person name="Auerbach J.A."/>
            <person name="Kautto E."/>
            <person name="Blachly J.S."/>
        </authorList>
    </citation>
    <scope>NUCLEOTIDE SEQUENCE [LARGE SCALE GENOMIC DNA]</scope>
    <source>
        <strain evidence="2">B95-8</strain>
        <tissue evidence="2">Cell line</tissue>
    </source>
</reference>
<protein>
    <submittedName>
        <fullName evidence="2">Uncharacterized protein</fullName>
    </submittedName>
</protein>
<evidence type="ECO:0000313" key="2">
    <source>
        <dbReference type="EMBL" id="KAK2112853.1"/>
    </source>
</evidence>
<dbReference type="Proteomes" id="UP001266305">
    <property type="component" value="Unassembled WGS sequence"/>
</dbReference>
<feature type="region of interest" description="Disordered" evidence="1">
    <location>
        <begin position="1"/>
        <end position="94"/>
    </location>
</feature>
<proteinExistence type="predicted"/>
<comment type="caution">
    <text evidence="2">The sequence shown here is derived from an EMBL/GenBank/DDBJ whole genome shotgun (WGS) entry which is preliminary data.</text>
</comment>